<protein>
    <recommendedName>
        <fullName evidence="8">Type II secretion system protein GspE N-terminal domain-containing protein</fullName>
    </recommendedName>
</protein>
<evidence type="ECO:0000313" key="7">
    <source>
        <dbReference type="Proteomes" id="UP000317691"/>
    </source>
</evidence>
<evidence type="ECO:0000256" key="2">
    <source>
        <dbReference type="ARBA" id="ARBA00022741"/>
    </source>
</evidence>
<comment type="caution">
    <text evidence="6">The sequence shown here is derived from an EMBL/GenBank/DDBJ whole genome shotgun (WGS) entry which is preliminary data.</text>
</comment>
<dbReference type="InterPro" id="IPR007831">
    <property type="entry name" value="T2SS_GspE_N"/>
</dbReference>
<dbReference type="GO" id="GO:0016887">
    <property type="term" value="F:ATP hydrolysis activity"/>
    <property type="evidence" value="ECO:0007669"/>
    <property type="project" value="TreeGrafter"/>
</dbReference>
<dbReference type="InterPro" id="IPR001482">
    <property type="entry name" value="T2SS/T4SS_dom"/>
</dbReference>
<evidence type="ECO:0000256" key="1">
    <source>
        <dbReference type="ARBA" id="ARBA00006611"/>
    </source>
</evidence>
<dbReference type="PANTHER" id="PTHR30258">
    <property type="entry name" value="TYPE II SECRETION SYSTEM PROTEIN GSPE-RELATED"/>
    <property type="match status" value="1"/>
</dbReference>
<dbReference type="Pfam" id="PF00437">
    <property type="entry name" value="T2SSE"/>
    <property type="match status" value="1"/>
</dbReference>
<gene>
    <name evidence="6" type="ORF">E6K79_11095</name>
</gene>
<accession>A0A538THU4</accession>
<dbReference type="SUPFAM" id="SSF52540">
    <property type="entry name" value="P-loop containing nucleoside triphosphate hydrolases"/>
    <property type="match status" value="1"/>
</dbReference>
<dbReference type="Gene3D" id="3.30.300.160">
    <property type="entry name" value="Type II secretion system, protein E, N-terminal domain"/>
    <property type="match status" value="1"/>
</dbReference>
<feature type="domain" description="Type II secretion system protein GspE N-terminal" evidence="5">
    <location>
        <begin position="83"/>
        <end position="169"/>
    </location>
</feature>
<proteinExistence type="inferred from homology"/>
<feature type="domain" description="Bacterial type II secretion system protein E" evidence="4">
    <location>
        <begin position="199"/>
        <end position="361"/>
    </location>
</feature>
<dbReference type="EMBL" id="VBOZ01000033">
    <property type="protein sequence ID" value="TMQ63181.1"/>
    <property type="molecule type" value="Genomic_DNA"/>
</dbReference>
<evidence type="ECO:0008006" key="8">
    <source>
        <dbReference type="Google" id="ProtNLM"/>
    </source>
</evidence>
<organism evidence="6 7">
    <name type="scientific">Eiseniibacteriota bacterium</name>
    <dbReference type="NCBI Taxonomy" id="2212470"/>
    <lineage>
        <taxon>Bacteria</taxon>
        <taxon>Candidatus Eiseniibacteriota</taxon>
    </lineage>
</organism>
<evidence type="ECO:0000259" key="5">
    <source>
        <dbReference type="Pfam" id="PF05157"/>
    </source>
</evidence>
<keyword evidence="3" id="KW-0067">ATP-binding</keyword>
<reference evidence="6 7" key="1">
    <citation type="journal article" date="2019" name="Nat. Microbiol.">
        <title>Mediterranean grassland soil C-N compound turnover is dependent on rainfall and depth, and is mediated by genomically divergent microorganisms.</title>
        <authorList>
            <person name="Diamond S."/>
            <person name="Andeer P.F."/>
            <person name="Li Z."/>
            <person name="Crits-Christoph A."/>
            <person name="Burstein D."/>
            <person name="Anantharaman K."/>
            <person name="Lane K.R."/>
            <person name="Thomas B.C."/>
            <person name="Pan C."/>
            <person name="Northen T.R."/>
            <person name="Banfield J.F."/>
        </authorList>
    </citation>
    <scope>NUCLEOTIDE SEQUENCE [LARGE SCALE GENOMIC DNA]</scope>
    <source>
        <strain evidence="6">WS_9</strain>
    </source>
</reference>
<dbReference type="GO" id="GO:0005886">
    <property type="term" value="C:plasma membrane"/>
    <property type="evidence" value="ECO:0007669"/>
    <property type="project" value="TreeGrafter"/>
</dbReference>
<evidence type="ECO:0000259" key="4">
    <source>
        <dbReference type="Pfam" id="PF00437"/>
    </source>
</evidence>
<dbReference type="Proteomes" id="UP000317691">
    <property type="component" value="Unassembled WGS sequence"/>
</dbReference>
<dbReference type="InterPro" id="IPR037257">
    <property type="entry name" value="T2SS_E_N_sf"/>
</dbReference>
<dbReference type="AlphaFoldDB" id="A0A538THU4"/>
<comment type="similarity">
    <text evidence="1">Belongs to the GSP E family.</text>
</comment>
<evidence type="ECO:0000313" key="6">
    <source>
        <dbReference type="EMBL" id="TMQ63181.1"/>
    </source>
</evidence>
<dbReference type="GO" id="GO:0005524">
    <property type="term" value="F:ATP binding"/>
    <property type="evidence" value="ECO:0007669"/>
    <property type="project" value="UniProtKB-KW"/>
</dbReference>
<name>A0A538THU4_UNCEI</name>
<dbReference type="SUPFAM" id="SSF160246">
    <property type="entry name" value="EspE N-terminal domain-like"/>
    <property type="match status" value="1"/>
</dbReference>
<dbReference type="InterPro" id="IPR027417">
    <property type="entry name" value="P-loop_NTPase"/>
</dbReference>
<dbReference type="Gene3D" id="3.30.450.90">
    <property type="match status" value="1"/>
</dbReference>
<dbReference type="Gene3D" id="3.40.50.300">
    <property type="entry name" value="P-loop containing nucleotide triphosphate hydrolases"/>
    <property type="match status" value="1"/>
</dbReference>
<sequence length="511" mass="54309">MPCESNPAPALPLHPEARYLVAAIGQKKRGLTSILIDGGIVTPEQVDLALVRQVETGRLIGESLVELGFTTEENIAWALSKQLGVPYADVHADTLDSELVNRFGEALLRRVQAVPLFRSHDEIVIATVDPTDTEPVAELRHAAGARTTLVIGCPSAIRRALDSIYGLERIEEEARKPTGIGRFDVVWDRAGTSFLLYHLHGAQRRRASEIHFIPSPEGLSIHYRTDRGLERQGVERPETSAYLRQRLAQLGAPDLMEGSVASACGSVVVDVGGTNIHAAVLHCRADSGVTTVLRLTPVLAAAPDLSALGLSPIGEAEIRDFVEGPEGLVIVHGPPRSGGSTVLASLAALAACPERRTLVLEPASSAPYAPGTTRVRITAVGGAETDWERIAVGLGADVLVLDDVLRGSAIEGVLSGATVGRLVFVRTDWLDGRMLLAELARSRHGRAVLRDRPFAMISLPSARREGSGVWSTPAVSEADAGILEATILTEADRDALVIAASAPTMRPSGGR</sequence>
<evidence type="ECO:0000256" key="3">
    <source>
        <dbReference type="ARBA" id="ARBA00022840"/>
    </source>
</evidence>
<dbReference type="PANTHER" id="PTHR30258:SF1">
    <property type="entry name" value="PROTEIN TRANSPORT PROTEIN HOFB HOMOLOG"/>
    <property type="match status" value="1"/>
</dbReference>
<dbReference type="Pfam" id="PF05157">
    <property type="entry name" value="MshEN"/>
    <property type="match status" value="1"/>
</dbReference>
<keyword evidence="2" id="KW-0547">Nucleotide-binding</keyword>